<proteinExistence type="predicted"/>
<protein>
    <recommendedName>
        <fullName evidence="3">NmrA-like domain-containing protein</fullName>
    </recommendedName>
</protein>
<evidence type="ECO:0000256" key="1">
    <source>
        <dbReference type="ARBA" id="ARBA00022857"/>
    </source>
</evidence>
<feature type="domain" description="NmrA-like" evidence="3">
    <location>
        <begin position="18"/>
        <end position="152"/>
    </location>
</feature>
<gene>
    <name evidence="4" type="ORF">OEA41_003717</name>
</gene>
<dbReference type="GO" id="GO:0016491">
    <property type="term" value="F:oxidoreductase activity"/>
    <property type="evidence" value="ECO:0007669"/>
    <property type="project" value="UniProtKB-KW"/>
</dbReference>
<reference evidence="4" key="1">
    <citation type="submission" date="2022-11" db="EMBL/GenBank/DDBJ databases">
        <title>Chromosomal genome sequence assembly and mating type (MAT) locus characterization of the leprose asexual lichenized fungus Lepraria neglecta (Nyl.) Erichsen.</title>
        <authorList>
            <person name="Allen J.L."/>
            <person name="Pfeffer B."/>
        </authorList>
    </citation>
    <scope>NUCLEOTIDE SEQUENCE</scope>
    <source>
        <strain evidence="4">Allen 5258</strain>
    </source>
</reference>
<dbReference type="InterPro" id="IPR036291">
    <property type="entry name" value="NAD(P)-bd_dom_sf"/>
</dbReference>
<name>A0AAD9Z6B7_9LECA</name>
<dbReference type="Proteomes" id="UP001276659">
    <property type="component" value="Unassembled WGS sequence"/>
</dbReference>
<dbReference type="CDD" id="cd05259">
    <property type="entry name" value="PCBER_SDR_a"/>
    <property type="match status" value="1"/>
</dbReference>
<dbReference type="InterPro" id="IPR051609">
    <property type="entry name" value="NmrA/Isoflavone_reductase-like"/>
</dbReference>
<organism evidence="4 5">
    <name type="scientific">Lepraria neglecta</name>
    <dbReference type="NCBI Taxonomy" id="209136"/>
    <lineage>
        <taxon>Eukaryota</taxon>
        <taxon>Fungi</taxon>
        <taxon>Dikarya</taxon>
        <taxon>Ascomycota</taxon>
        <taxon>Pezizomycotina</taxon>
        <taxon>Lecanoromycetes</taxon>
        <taxon>OSLEUM clade</taxon>
        <taxon>Lecanoromycetidae</taxon>
        <taxon>Lecanorales</taxon>
        <taxon>Lecanorineae</taxon>
        <taxon>Stereocaulaceae</taxon>
        <taxon>Lepraria</taxon>
    </lineage>
</organism>
<keyword evidence="5" id="KW-1185">Reference proteome</keyword>
<dbReference type="InterPro" id="IPR045312">
    <property type="entry name" value="PCBER-like"/>
</dbReference>
<dbReference type="InterPro" id="IPR008030">
    <property type="entry name" value="NmrA-like"/>
</dbReference>
<dbReference type="Pfam" id="PF05368">
    <property type="entry name" value="NmrA"/>
    <property type="match status" value="1"/>
</dbReference>
<evidence type="ECO:0000256" key="2">
    <source>
        <dbReference type="ARBA" id="ARBA00023002"/>
    </source>
</evidence>
<comment type="caution">
    <text evidence="4">The sequence shown here is derived from an EMBL/GenBank/DDBJ whole genome shotgun (WGS) entry which is preliminary data.</text>
</comment>
<sequence>MAHKFAREQPQGVKNHIEKVAIVGAGGNVGKLITEELLKAGKHQITALTRQDSTNTIPAGVEIKRIDYADQASLIEALQGQDALIITMGARAPPEQQTKLIEAAAAANVAWVLPNEWGYDITDPGLCKDIPIGEKHAQYRAHIEKLGKSSWIGVTCGFWYEFSLSHGPSAFGFDLNDRTVTFFDDGNTHVNTSTWIQCGRGVANLLALKALPDDKNDQSPCLAHYRNNFIYVSSFNVSQRDMLDSVMRVTGTELDDWKIEHEPSTSRYKDAVEAMQKGDLTGYVKLMYTRVFYQDGSGEFEVTRGLQNGVLGLPKENLDECTKIAVEMAKNPRNY</sequence>
<dbReference type="PANTHER" id="PTHR47706">
    <property type="entry name" value="NMRA-LIKE FAMILY PROTEIN"/>
    <property type="match status" value="1"/>
</dbReference>
<dbReference type="SUPFAM" id="SSF51735">
    <property type="entry name" value="NAD(P)-binding Rossmann-fold domains"/>
    <property type="match status" value="1"/>
</dbReference>
<keyword evidence="1" id="KW-0521">NADP</keyword>
<accession>A0AAD9Z6B7</accession>
<dbReference type="PANTHER" id="PTHR47706:SF7">
    <property type="entry name" value="CIPA-LIKE, PUTATIVE (AFU_ORTHOLOGUE AFUA_1G01630)-RELATED"/>
    <property type="match status" value="1"/>
</dbReference>
<evidence type="ECO:0000313" key="4">
    <source>
        <dbReference type="EMBL" id="KAK3171633.1"/>
    </source>
</evidence>
<evidence type="ECO:0000313" key="5">
    <source>
        <dbReference type="Proteomes" id="UP001276659"/>
    </source>
</evidence>
<keyword evidence="2" id="KW-0560">Oxidoreductase</keyword>
<dbReference type="Gene3D" id="3.40.50.720">
    <property type="entry name" value="NAD(P)-binding Rossmann-like Domain"/>
    <property type="match status" value="1"/>
</dbReference>
<dbReference type="AlphaFoldDB" id="A0AAD9Z6B7"/>
<evidence type="ECO:0000259" key="3">
    <source>
        <dbReference type="Pfam" id="PF05368"/>
    </source>
</evidence>
<dbReference type="EMBL" id="JASNWA010000008">
    <property type="protein sequence ID" value="KAK3171633.1"/>
    <property type="molecule type" value="Genomic_DNA"/>
</dbReference>